<accession>A0AAU7V3L6</accession>
<name>A0AAU7V3L6_9NOCA</name>
<dbReference type="RefSeq" id="WP_350247816.1">
    <property type="nucleotide sequence ID" value="NZ_CP132972.1"/>
</dbReference>
<dbReference type="AlphaFoldDB" id="A0AAU7V3L6"/>
<dbReference type="KEGG" id="rhox:RBB84_25070"/>
<dbReference type="EMBL" id="CP132972">
    <property type="protein sequence ID" value="XBW07029.1"/>
    <property type="molecule type" value="Genomic_DNA"/>
</dbReference>
<gene>
    <name evidence="2" type="ORF">RBB84_25070</name>
</gene>
<feature type="region of interest" description="Disordered" evidence="1">
    <location>
        <begin position="444"/>
        <end position="470"/>
    </location>
</feature>
<evidence type="ECO:0000313" key="2">
    <source>
        <dbReference type="EMBL" id="XBW07029.1"/>
    </source>
</evidence>
<proteinExistence type="predicted"/>
<feature type="compositionally biased region" description="Low complexity" evidence="1">
    <location>
        <begin position="445"/>
        <end position="464"/>
    </location>
</feature>
<evidence type="ECO:0000256" key="1">
    <source>
        <dbReference type="SAM" id="MobiDB-lite"/>
    </source>
</evidence>
<sequence length="470" mass="51502">MTVTTYGEHAENAAQALNALIRDDVIPADERAVDQLLHCREAVVDALRQRLYDVGQDSWYPPPDHLPARTPKPMLAGLDEKLATLVDNIAFALPSLPLDERRPHSDYLTPASDEPTVESWRMAAIELLSASHTLSAAEEQPWRTDPGAAWWVMRDVAVALEAVLVLDSRLEEVGLLAEHQHPEFTMGLDEKRMVLSQTARVATWHATSAAAEAATPRLRQAAASKVVEPVSLVSAPTDLATAQQRLGRFLRPMMASEAFYAAEPEITADSARQITASQLYLCRAFAAAAGQSPKTSMFAAFFADRAEVLEALQPQISHLADASPAQEPNMRRFWQQSELTTAVARMEDQGVPIRLQPTQMAELAKATHEVTHNLGKSLRRELLRTTSNLIDAHPRHRDGPVRVGRRSRLEATLTDLVNMPAPSEPAARFSNPLQRAALQQSLNLTPTTSSARPPTPFPAARSATYGAPAF</sequence>
<organism evidence="2">
    <name type="scientific">Rhodococcus sp. D-6</name>
    <dbReference type="NCBI Taxonomy" id="1387842"/>
    <lineage>
        <taxon>Bacteria</taxon>
        <taxon>Bacillati</taxon>
        <taxon>Actinomycetota</taxon>
        <taxon>Actinomycetes</taxon>
        <taxon>Mycobacteriales</taxon>
        <taxon>Nocardiaceae</taxon>
        <taxon>Rhodococcus</taxon>
    </lineage>
</organism>
<keyword evidence="2" id="KW-0614">Plasmid</keyword>
<geneLocation type="plasmid" evidence="2">
    <name>p2-D-6</name>
</geneLocation>
<reference evidence="2" key="1">
    <citation type="submission" date="2023-08" db="EMBL/GenBank/DDBJ databases">
        <title>The novel hydrolase IpcH responsible for the initial isoprocarb degradation step in Rhodococcus sp. D-6.</title>
        <authorList>
            <person name="Zhu Q."/>
        </authorList>
    </citation>
    <scope>NUCLEOTIDE SEQUENCE</scope>
    <source>
        <strain evidence="2">D-6</strain>
        <plasmid evidence="2">p2-D-6</plasmid>
    </source>
</reference>
<protein>
    <submittedName>
        <fullName evidence="2">Uncharacterized protein</fullName>
    </submittedName>
</protein>